<evidence type="ECO:0000313" key="4">
    <source>
        <dbReference type="Proteomes" id="UP000796880"/>
    </source>
</evidence>
<dbReference type="EMBL" id="VOIH02000002">
    <property type="protein sequence ID" value="KAF3453911.1"/>
    <property type="molecule type" value="Genomic_DNA"/>
</dbReference>
<reference evidence="3" key="1">
    <citation type="submission" date="2020-03" db="EMBL/GenBank/DDBJ databases">
        <title>A high-quality chromosome-level genome assembly of a woody plant with both climbing and erect habits, Rhamnella rubrinervis.</title>
        <authorList>
            <person name="Lu Z."/>
            <person name="Yang Y."/>
            <person name="Zhu X."/>
            <person name="Sun Y."/>
        </authorList>
    </citation>
    <scope>NUCLEOTIDE SEQUENCE</scope>
    <source>
        <strain evidence="3">BYM</strain>
        <tissue evidence="3">Leaf</tissue>
    </source>
</reference>
<dbReference type="InterPro" id="IPR000794">
    <property type="entry name" value="Beta-ketoacyl_synthase"/>
</dbReference>
<dbReference type="GO" id="GO:0006633">
    <property type="term" value="P:fatty acid biosynthetic process"/>
    <property type="evidence" value="ECO:0007669"/>
    <property type="project" value="TreeGrafter"/>
</dbReference>
<dbReference type="Gene3D" id="3.40.47.10">
    <property type="match status" value="1"/>
</dbReference>
<dbReference type="SUPFAM" id="SSF53901">
    <property type="entry name" value="Thiolase-like"/>
    <property type="match status" value="1"/>
</dbReference>
<keyword evidence="2" id="KW-0808">Transferase</keyword>
<dbReference type="InterPro" id="IPR016039">
    <property type="entry name" value="Thiolase-like"/>
</dbReference>
<accession>A0A8K0HK24</accession>
<protein>
    <recommendedName>
        <fullName evidence="1">beta-ketoacyl-[acyl-carrier-protein] synthase I</fullName>
        <ecNumber evidence="1">2.3.1.41</ecNumber>
    </recommendedName>
</protein>
<dbReference type="PANTHER" id="PTHR11712">
    <property type="entry name" value="POLYKETIDE SYNTHASE-RELATED"/>
    <property type="match status" value="1"/>
</dbReference>
<dbReference type="EC" id="2.3.1.41" evidence="1"/>
<evidence type="ECO:0000256" key="2">
    <source>
        <dbReference type="ARBA" id="ARBA00022679"/>
    </source>
</evidence>
<sequence length="113" mass="12758">MALHLYILKEWLLLVRPVCDYVVLLCVFVPYGTNLGDFNEDLWLNSKEHKSIARFIGYALCAADEALKDGKWLPTDREKKKRTGVSIDRGSGSISDILNAAQMTCEKILLIIT</sequence>
<gene>
    <name evidence="3" type="ORF">FNV43_RR04352</name>
</gene>
<proteinExistence type="predicted"/>
<keyword evidence="4" id="KW-1185">Reference proteome</keyword>
<dbReference type="GO" id="GO:0004315">
    <property type="term" value="F:3-oxoacyl-[acyl-carrier-protein] synthase activity"/>
    <property type="evidence" value="ECO:0007669"/>
    <property type="project" value="UniProtKB-EC"/>
</dbReference>
<name>A0A8K0HK24_9ROSA</name>
<organism evidence="3 4">
    <name type="scientific">Rhamnella rubrinervis</name>
    <dbReference type="NCBI Taxonomy" id="2594499"/>
    <lineage>
        <taxon>Eukaryota</taxon>
        <taxon>Viridiplantae</taxon>
        <taxon>Streptophyta</taxon>
        <taxon>Embryophyta</taxon>
        <taxon>Tracheophyta</taxon>
        <taxon>Spermatophyta</taxon>
        <taxon>Magnoliopsida</taxon>
        <taxon>eudicotyledons</taxon>
        <taxon>Gunneridae</taxon>
        <taxon>Pentapetalae</taxon>
        <taxon>rosids</taxon>
        <taxon>fabids</taxon>
        <taxon>Rosales</taxon>
        <taxon>Rhamnaceae</taxon>
        <taxon>rhamnoid group</taxon>
        <taxon>Rhamneae</taxon>
        <taxon>Rhamnella</taxon>
    </lineage>
</organism>
<dbReference type="PANTHER" id="PTHR11712:SF297">
    <property type="entry name" value="3-OXOACYL-[ACYL-CARRIER-PROTEIN] SYNTHASE, MITOCHONDRIAL"/>
    <property type="match status" value="1"/>
</dbReference>
<evidence type="ECO:0000256" key="1">
    <source>
        <dbReference type="ARBA" id="ARBA00013191"/>
    </source>
</evidence>
<dbReference type="AlphaFoldDB" id="A0A8K0HK24"/>
<comment type="caution">
    <text evidence="3">The sequence shown here is derived from an EMBL/GenBank/DDBJ whole genome shotgun (WGS) entry which is preliminary data.</text>
</comment>
<evidence type="ECO:0000313" key="3">
    <source>
        <dbReference type="EMBL" id="KAF3453911.1"/>
    </source>
</evidence>
<dbReference type="GO" id="GO:0005739">
    <property type="term" value="C:mitochondrion"/>
    <property type="evidence" value="ECO:0007669"/>
    <property type="project" value="TreeGrafter"/>
</dbReference>
<dbReference type="OrthoDB" id="5334845at2759"/>
<dbReference type="Proteomes" id="UP000796880">
    <property type="component" value="Unassembled WGS sequence"/>
</dbReference>